<dbReference type="PANTHER" id="PTHR11252:SF0">
    <property type="entry name" value="POLYRIBONUCLEOTIDE NUCLEOTIDYLTRANSFERASE 1, MITOCHONDRIAL"/>
    <property type="match status" value="1"/>
</dbReference>
<dbReference type="InterPro" id="IPR004088">
    <property type="entry name" value="KH_dom_type_1"/>
</dbReference>
<dbReference type="EMBL" id="MGIR01000002">
    <property type="protein sequence ID" value="OGM91470.1"/>
    <property type="molecule type" value="Genomic_DNA"/>
</dbReference>
<evidence type="ECO:0000256" key="6">
    <source>
        <dbReference type="ARBA" id="ARBA00022842"/>
    </source>
</evidence>
<dbReference type="InterPro" id="IPR027408">
    <property type="entry name" value="PNPase/RNase_PH_dom_sf"/>
</dbReference>
<dbReference type="NCBIfam" id="TIGR03591">
    <property type="entry name" value="polynuc_phos"/>
    <property type="match status" value="1"/>
</dbReference>
<gene>
    <name evidence="8" type="primary">pnp</name>
    <name evidence="10" type="ORF">A3A20_02770</name>
</gene>
<comment type="function">
    <text evidence="8">Involved in mRNA degradation. Catalyzes the phosphorolysis of single-stranded polyribonucleotides processively in the 3'- to 5'-direction.</text>
</comment>
<dbReference type="InterPro" id="IPR015847">
    <property type="entry name" value="ExoRNase_PH_dom2"/>
</dbReference>
<dbReference type="Pfam" id="PF00013">
    <property type="entry name" value="KH_1"/>
    <property type="match status" value="1"/>
</dbReference>
<feature type="binding site" evidence="8">
    <location>
        <position position="495"/>
    </location>
    <ligand>
        <name>Mg(2+)</name>
        <dbReference type="ChEBI" id="CHEBI:18420"/>
    </ligand>
</feature>
<reference evidence="10 11" key="1">
    <citation type="journal article" date="2016" name="Nat. Commun.">
        <title>Thousands of microbial genomes shed light on interconnected biogeochemical processes in an aquifer system.</title>
        <authorList>
            <person name="Anantharaman K."/>
            <person name="Brown C.T."/>
            <person name="Hug L.A."/>
            <person name="Sharon I."/>
            <person name="Castelle C.J."/>
            <person name="Probst A.J."/>
            <person name="Thomas B.C."/>
            <person name="Singh A."/>
            <person name="Wilkins M.J."/>
            <person name="Karaoz U."/>
            <person name="Brodie E.L."/>
            <person name="Williams K.H."/>
            <person name="Hubbard S.S."/>
            <person name="Banfield J.F."/>
        </authorList>
    </citation>
    <scope>NUCLEOTIDE SEQUENCE [LARGE SCALE GENOMIC DNA]</scope>
</reference>
<dbReference type="Pfam" id="PF03725">
    <property type="entry name" value="RNase_PH_C"/>
    <property type="match status" value="2"/>
</dbReference>
<evidence type="ECO:0000256" key="8">
    <source>
        <dbReference type="HAMAP-Rule" id="MF_01595"/>
    </source>
</evidence>
<dbReference type="STRING" id="1802557.A3A20_02770"/>
<dbReference type="EC" id="2.7.7.8" evidence="8"/>
<dbReference type="PANTHER" id="PTHR11252">
    <property type="entry name" value="POLYRIBONUCLEOTIDE NUCLEOTIDYLTRANSFERASE"/>
    <property type="match status" value="1"/>
</dbReference>
<dbReference type="AlphaFoldDB" id="A0A1F8DS70"/>
<dbReference type="NCBIfam" id="NF008805">
    <property type="entry name" value="PRK11824.1"/>
    <property type="match status" value="1"/>
</dbReference>
<keyword evidence="4 8" id="KW-0548">Nucleotidyltransferase</keyword>
<dbReference type="SUPFAM" id="SSF50249">
    <property type="entry name" value="Nucleic acid-binding proteins"/>
    <property type="match status" value="1"/>
</dbReference>
<dbReference type="InterPro" id="IPR036456">
    <property type="entry name" value="PNPase_PH_RNA-bd_sf"/>
</dbReference>
<dbReference type="FunFam" id="3.30.230.70:FF:000002">
    <property type="entry name" value="Polyribonucleotide nucleotidyltransferase"/>
    <property type="match status" value="1"/>
</dbReference>
<evidence type="ECO:0000256" key="1">
    <source>
        <dbReference type="ARBA" id="ARBA00007404"/>
    </source>
</evidence>
<dbReference type="Gene3D" id="3.30.1370.10">
    <property type="entry name" value="K Homology domain, type 1"/>
    <property type="match status" value="1"/>
</dbReference>
<evidence type="ECO:0000259" key="9">
    <source>
        <dbReference type="PROSITE" id="PS50126"/>
    </source>
</evidence>
<dbReference type="SMART" id="SM00316">
    <property type="entry name" value="S1"/>
    <property type="match status" value="1"/>
</dbReference>
<comment type="caution">
    <text evidence="10">The sequence shown here is derived from an EMBL/GenBank/DDBJ whole genome shotgun (WGS) entry which is preliminary data.</text>
</comment>
<dbReference type="HAMAP" id="MF_01595">
    <property type="entry name" value="PNPase"/>
    <property type="match status" value="1"/>
</dbReference>
<dbReference type="InterPro" id="IPR020568">
    <property type="entry name" value="Ribosomal_Su5_D2-typ_SF"/>
</dbReference>
<dbReference type="GO" id="GO:0005829">
    <property type="term" value="C:cytosol"/>
    <property type="evidence" value="ECO:0007669"/>
    <property type="project" value="UniProtKB-ARBA"/>
</dbReference>
<dbReference type="InterPro" id="IPR012162">
    <property type="entry name" value="PNPase"/>
</dbReference>
<dbReference type="SUPFAM" id="SSF46915">
    <property type="entry name" value="Polynucleotide phosphorylase/guanosine pentaphosphate synthase (PNPase/GPSI), domain 3"/>
    <property type="match status" value="1"/>
</dbReference>
<evidence type="ECO:0000256" key="3">
    <source>
        <dbReference type="ARBA" id="ARBA00022679"/>
    </source>
</evidence>
<dbReference type="Gene3D" id="2.40.50.140">
    <property type="entry name" value="Nucleic acid-binding proteins"/>
    <property type="match status" value="1"/>
</dbReference>
<dbReference type="Proteomes" id="UP000178946">
    <property type="component" value="Unassembled WGS sequence"/>
</dbReference>
<name>A0A1F8DS70_9BACT</name>
<keyword evidence="2 8" id="KW-0963">Cytoplasm</keyword>
<keyword evidence="7 8" id="KW-0694">RNA-binding</keyword>
<dbReference type="InterPro" id="IPR003029">
    <property type="entry name" value="S1_domain"/>
</dbReference>
<comment type="cofactor">
    <cofactor evidence="8">
        <name>Mg(2+)</name>
        <dbReference type="ChEBI" id="CHEBI:18420"/>
    </cofactor>
</comment>
<dbReference type="GO" id="GO:0004654">
    <property type="term" value="F:polyribonucleotide nucleotidyltransferase activity"/>
    <property type="evidence" value="ECO:0007669"/>
    <property type="project" value="UniProtKB-UniRule"/>
</dbReference>
<dbReference type="PROSITE" id="PS50084">
    <property type="entry name" value="KH_TYPE_1"/>
    <property type="match status" value="1"/>
</dbReference>
<dbReference type="InterPro" id="IPR001247">
    <property type="entry name" value="ExoRNase_PH_dom1"/>
</dbReference>
<dbReference type="PIRSF" id="PIRSF005499">
    <property type="entry name" value="PNPase"/>
    <property type="match status" value="1"/>
</dbReference>
<dbReference type="GO" id="GO:0006396">
    <property type="term" value="P:RNA processing"/>
    <property type="evidence" value="ECO:0007669"/>
    <property type="project" value="InterPro"/>
</dbReference>
<evidence type="ECO:0000256" key="7">
    <source>
        <dbReference type="ARBA" id="ARBA00022884"/>
    </source>
</evidence>
<dbReference type="Pfam" id="PF00575">
    <property type="entry name" value="S1"/>
    <property type="match status" value="1"/>
</dbReference>
<dbReference type="SUPFAM" id="SSF55666">
    <property type="entry name" value="Ribonuclease PH domain 2-like"/>
    <property type="match status" value="2"/>
</dbReference>
<keyword evidence="3 8" id="KW-0808">Transferase</keyword>
<keyword evidence="5 8" id="KW-0479">Metal-binding</keyword>
<evidence type="ECO:0000256" key="5">
    <source>
        <dbReference type="ARBA" id="ARBA00022723"/>
    </source>
</evidence>
<organism evidence="10 11">
    <name type="scientific">Candidatus Wolfebacteria bacterium RIFCSPLOWO2_01_FULL_45_19</name>
    <dbReference type="NCBI Taxonomy" id="1802557"/>
    <lineage>
        <taxon>Bacteria</taxon>
        <taxon>Candidatus Wolfeibacteriota</taxon>
    </lineage>
</organism>
<dbReference type="Pfam" id="PF03726">
    <property type="entry name" value="PNPase"/>
    <property type="match status" value="1"/>
</dbReference>
<dbReference type="GO" id="GO:0003723">
    <property type="term" value="F:RNA binding"/>
    <property type="evidence" value="ECO:0007669"/>
    <property type="project" value="UniProtKB-UniRule"/>
</dbReference>
<dbReference type="SMART" id="SM00322">
    <property type="entry name" value="KH"/>
    <property type="match status" value="1"/>
</dbReference>
<dbReference type="Pfam" id="PF01138">
    <property type="entry name" value="RNase_PH"/>
    <property type="match status" value="2"/>
</dbReference>
<dbReference type="GO" id="GO:0006402">
    <property type="term" value="P:mRNA catabolic process"/>
    <property type="evidence" value="ECO:0007669"/>
    <property type="project" value="UniProtKB-UniRule"/>
</dbReference>
<feature type="domain" description="S1 motif" evidence="9">
    <location>
        <begin position="626"/>
        <end position="693"/>
    </location>
</feature>
<dbReference type="SUPFAM" id="SSF54791">
    <property type="entry name" value="Eukaryotic type KH-domain (KH-domain type I)"/>
    <property type="match status" value="1"/>
</dbReference>
<dbReference type="InterPro" id="IPR036345">
    <property type="entry name" value="ExoRNase_PH_dom2_sf"/>
</dbReference>
<evidence type="ECO:0000313" key="10">
    <source>
        <dbReference type="EMBL" id="OGM91470.1"/>
    </source>
</evidence>
<dbReference type="Gene3D" id="3.30.230.70">
    <property type="entry name" value="GHMP Kinase, N-terminal domain"/>
    <property type="match status" value="2"/>
</dbReference>
<feature type="binding site" evidence="8">
    <location>
        <position position="489"/>
    </location>
    <ligand>
        <name>Mg(2+)</name>
        <dbReference type="ChEBI" id="CHEBI:18420"/>
    </ligand>
</feature>
<accession>A0A1F8DS70</accession>
<comment type="catalytic activity">
    <reaction evidence="8">
        <text>RNA(n+1) + phosphate = RNA(n) + a ribonucleoside 5'-diphosphate</text>
        <dbReference type="Rhea" id="RHEA:22096"/>
        <dbReference type="Rhea" id="RHEA-COMP:14527"/>
        <dbReference type="Rhea" id="RHEA-COMP:17342"/>
        <dbReference type="ChEBI" id="CHEBI:43474"/>
        <dbReference type="ChEBI" id="CHEBI:57930"/>
        <dbReference type="ChEBI" id="CHEBI:140395"/>
        <dbReference type="EC" id="2.7.7.8"/>
    </reaction>
</comment>
<dbReference type="FunFam" id="3.30.230.70:FF:000001">
    <property type="entry name" value="Polyribonucleotide nucleotidyltransferase"/>
    <property type="match status" value="1"/>
</dbReference>
<evidence type="ECO:0000256" key="4">
    <source>
        <dbReference type="ARBA" id="ARBA00022695"/>
    </source>
</evidence>
<dbReference type="SUPFAM" id="SSF54211">
    <property type="entry name" value="Ribosomal protein S5 domain 2-like"/>
    <property type="match status" value="2"/>
</dbReference>
<dbReference type="GO" id="GO:0000287">
    <property type="term" value="F:magnesium ion binding"/>
    <property type="evidence" value="ECO:0007669"/>
    <property type="project" value="UniProtKB-UniRule"/>
</dbReference>
<sequence length="706" mass="77369">MLNRKQYSIDVAGRPLELEISELAGRANAAVLARYGDTAILVTAVMGVKDRDTDFFPLTVDYEEKFYAVGKILGSRFVRREGRPSDEATLSGRLIDRTIRPLFDHRMRRDVHVAVTVLAYDEENDPDFPALIGASTALAISDIPWSGPVAGVKVAKINSDIAINPKIGELKKSEAKLEAFVSGLKNKINMLELSGDEAEHGEIIDAFKASQKEIKKLIEFQTKIAEEIGKEKTDVYLVEPDHETKKAVKEFLADKLEEVIYAPKDHEQHSKINTLKHELIDLLNGREFSEKQLQAVDELFEEEINELLHKKILEEEARPDGRKLDEVRALTAEAGLFKRTHGSALFIRGNTQALAMTTLGPPGAAQLVETMETTDNRRFMLHYNFPKYSVGETGSFRGPGRRDIGHGALAEKALRPLIPAQEKFPYTIRVVSEILSSNGSSSMATVCASSLSLMDAGVPLKKPAAGIAMGLILGEQKYKILTDIQGPEDHHGDMDFKVAGTADGVTAIQMDVKIEGVTIEMLEKVLEQAKKARLHILQTVNAVLASPRPELSPYAPKILTLNIDPKKIGEVIGPGGKIINGIVADTGVASIDIEEDGMVFVSGTDMSACEKAVEIIKSIVKEYRVGDIVEGTVSRIMDFGAIVDIGLNKDGMIHVSELKNGFVKNVSDVLKLGQSVRAKIIRMEDGKLSLSIKALDRSAEYEPESA</sequence>
<dbReference type="InterPro" id="IPR036612">
    <property type="entry name" value="KH_dom_type_1_sf"/>
</dbReference>
<evidence type="ECO:0000256" key="2">
    <source>
        <dbReference type="ARBA" id="ARBA00022490"/>
    </source>
</evidence>
<comment type="similarity">
    <text evidence="1 8">Belongs to the polyribonucleotide nucleotidyltransferase family.</text>
</comment>
<dbReference type="FunFam" id="3.30.1370.10:FF:000001">
    <property type="entry name" value="Polyribonucleotide nucleotidyltransferase"/>
    <property type="match status" value="1"/>
</dbReference>
<comment type="subcellular location">
    <subcellularLocation>
        <location evidence="8">Cytoplasm</location>
    </subcellularLocation>
</comment>
<keyword evidence="6 8" id="KW-0460">Magnesium</keyword>
<proteinExistence type="inferred from homology"/>
<dbReference type="InterPro" id="IPR012340">
    <property type="entry name" value="NA-bd_OB-fold"/>
</dbReference>
<protein>
    <recommendedName>
        <fullName evidence="8">Polyribonucleotide nucleotidyltransferase</fullName>
        <ecNumber evidence="8">2.7.7.8</ecNumber>
    </recommendedName>
    <alternativeName>
        <fullName evidence="8">Polynucleotide phosphorylase</fullName>
        <shortName evidence="8">PNPase</shortName>
    </alternativeName>
</protein>
<dbReference type="PROSITE" id="PS50126">
    <property type="entry name" value="S1"/>
    <property type="match status" value="1"/>
</dbReference>
<dbReference type="InterPro" id="IPR004087">
    <property type="entry name" value="KH_dom"/>
</dbReference>
<evidence type="ECO:0000313" key="11">
    <source>
        <dbReference type="Proteomes" id="UP000178946"/>
    </source>
</evidence>
<dbReference type="InterPro" id="IPR015848">
    <property type="entry name" value="PNPase_PH_RNA-bd_bac/org-type"/>
</dbReference>
<dbReference type="CDD" id="cd11364">
    <property type="entry name" value="RNase_PH_PNPase_2"/>
    <property type="match status" value="1"/>
</dbReference>
<dbReference type="CDD" id="cd02393">
    <property type="entry name" value="KH-I_PNPase"/>
    <property type="match status" value="1"/>
</dbReference>
<dbReference type="GO" id="GO:0000175">
    <property type="term" value="F:3'-5'-RNA exonuclease activity"/>
    <property type="evidence" value="ECO:0007669"/>
    <property type="project" value="TreeGrafter"/>
</dbReference>